<dbReference type="OrthoDB" id="194358at2759"/>
<dbReference type="PANTHER" id="PTHR24201">
    <property type="entry name" value="ANK_REP_REGION DOMAIN-CONTAINING PROTEIN"/>
    <property type="match status" value="1"/>
</dbReference>
<feature type="repeat" description="ANK" evidence="3">
    <location>
        <begin position="38"/>
        <end position="70"/>
    </location>
</feature>
<reference evidence="4 6" key="2">
    <citation type="journal article" date="2013" name="Nature">
        <title>Insights into bilaterian evolution from three spiralian genomes.</title>
        <authorList>
            <person name="Simakov O."/>
            <person name="Marletaz F."/>
            <person name="Cho S.J."/>
            <person name="Edsinger-Gonzales E."/>
            <person name="Havlak P."/>
            <person name="Hellsten U."/>
            <person name="Kuo D.H."/>
            <person name="Larsson T."/>
            <person name="Lv J."/>
            <person name="Arendt D."/>
            <person name="Savage R."/>
            <person name="Osoegawa K."/>
            <person name="de Jong P."/>
            <person name="Grimwood J."/>
            <person name="Chapman J.A."/>
            <person name="Shapiro H."/>
            <person name="Aerts A."/>
            <person name="Otillar R.P."/>
            <person name="Terry A.Y."/>
            <person name="Boore J.L."/>
            <person name="Grigoriev I.V."/>
            <person name="Lindberg D.R."/>
            <person name="Seaver E.C."/>
            <person name="Weisblat D.A."/>
            <person name="Putnam N.H."/>
            <person name="Rokhsar D.S."/>
        </authorList>
    </citation>
    <scope>NUCLEOTIDE SEQUENCE</scope>
    <source>
        <strain evidence="4 6">I ESC-2004</strain>
    </source>
</reference>
<sequence>MASGLEVHEACTTGDLDALEEYLRTGKFDVNMKDPDWQNRTPIHWAAARGHVSCINSLLDHGAKGTARMDMGWTPAHLAAEAGKLAALRALYSSGVSVTKKDVYGDRPRRLAEIYGRSECAKFLQQ</sequence>
<keyword evidence="2 3" id="KW-0040">ANK repeat</keyword>
<dbReference type="InterPro" id="IPR036770">
    <property type="entry name" value="Ankyrin_rpt-contain_sf"/>
</dbReference>
<accession>N1PB05</accession>
<evidence type="ECO:0000256" key="2">
    <source>
        <dbReference type="ARBA" id="ARBA00023043"/>
    </source>
</evidence>
<dbReference type="AlphaFoldDB" id="N1PB05"/>
<dbReference type="EMBL" id="KB291798">
    <property type="protein sequence ID" value="ELU18823.1"/>
    <property type="molecule type" value="Genomic_DNA"/>
</dbReference>
<dbReference type="InterPro" id="IPR050776">
    <property type="entry name" value="Ank_Repeat/CDKN_Inhibitor"/>
</dbReference>
<evidence type="ECO:0000313" key="6">
    <source>
        <dbReference type="Proteomes" id="UP000014760"/>
    </source>
</evidence>
<dbReference type="EnsemblMetazoa" id="CapteT133071">
    <property type="protein sequence ID" value="CapteP133071"/>
    <property type="gene ID" value="CapteG133071"/>
</dbReference>
<proteinExistence type="predicted"/>
<evidence type="ECO:0000313" key="4">
    <source>
        <dbReference type="EMBL" id="ELU18823.1"/>
    </source>
</evidence>
<dbReference type="SMART" id="SM00248">
    <property type="entry name" value="ANK"/>
    <property type="match status" value="2"/>
</dbReference>
<keyword evidence="1" id="KW-0677">Repeat</keyword>
<dbReference type="Gene3D" id="1.25.40.20">
    <property type="entry name" value="Ankyrin repeat-containing domain"/>
    <property type="match status" value="2"/>
</dbReference>
<dbReference type="InterPro" id="IPR002110">
    <property type="entry name" value="Ankyrin_rpt"/>
</dbReference>
<dbReference type="OMA" id="QKGYVEC"/>
<organism evidence="4">
    <name type="scientific">Capitella teleta</name>
    <name type="common">Polychaete worm</name>
    <dbReference type="NCBI Taxonomy" id="283909"/>
    <lineage>
        <taxon>Eukaryota</taxon>
        <taxon>Metazoa</taxon>
        <taxon>Spiralia</taxon>
        <taxon>Lophotrochozoa</taxon>
        <taxon>Annelida</taxon>
        <taxon>Polychaeta</taxon>
        <taxon>Sedentaria</taxon>
        <taxon>Scolecida</taxon>
        <taxon>Capitellidae</taxon>
        <taxon>Capitella</taxon>
    </lineage>
</organism>
<gene>
    <name evidence="4" type="ORF">CAPTEDRAFT_133071</name>
</gene>
<reference evidence="6" key="1">
    <citation type="submission" date="2012-12" db="EMBL/GenBank/DDBJ databases">
        <authorList>
            <person name="Hellsten U."/>
            <person name="Grimwood J."/>
            <person name="Chapman J.A."/>
            <person name="Shapiro H."/>
            <person name="Aerts A."/>
            <person name="Otillar R.P."/>
            <person name="Terry A.Y."/>
            <person name="Boore J.L."/>
            <person name="Simakov O."/>
            <person name="Marletaz F."/>
            <person name="Cho S.-J."/>
            <person name="Edsinger-Gonzales E."/>
            <person name="Havlak P."/>
            <person name="Kuo D.-H."/>
            <person name="Larsson T."/>
            <person name="Lv J."/>
            <person name="Arendt D."/>
            <person name="Savage R."/>
            <person name="Osoegawa K."/>
            <person name="de Jong P."/>
            <person name="Lindberg D.R."/>
            <person name="Seaver E.C."/>
            <person name="Weisblat D.A."/>
            <person name="Putnam N.H."/>
            <person name="Grigoriev I.V."/>
            <person name="Rokhsar D.S."/>
        </authorList>
    </citation>
    <scope>NUCLEOTIDE SEQUENCE</scope>
    <source>
        <strain evidence="6">I ESC-2004</strain>
    </source>
</reference>
<keyword evidence="6" id="KW-1185">Reference proteome</keyword>
<protein>
    <submittedName>
        <fullName evidence="4 5">Uncharacterized protein</fullName>
    </submittedName>
</protein>
<dbReference type="PROSITE" id="PS50088">
    <property type="entry name" value="ANK_REPEAT"/>
    <property type="match status" value="2"/>
</dbReference>
<evidence type="ECO:0000256" key="3">
    <source>
        <dbReference type="PROSITE-ProRule" id="PRU00023"/>
    </source>
</evidence>
<dbReference type="STRING" id="283909.N1PB05"/>
<evidence type="ECO:0000313" key="5">
    <source>
        <dbReference type="EnsemblMetazoa" id="CapteP133071"/>
    </source>
</evidence>
<name>N1PB05_CAPTE</name>
<dbReference type="PROSITE" id="PS50297">
    <property type="entry name" value="ANK_REP_REGION"/>
    <property type="match status" value="2"/>
</dbReference>
<evidence type="ECO:0000256" key="1">
    <source>
        <dbReference type="ARBA" id="ARBA00022737"/>
    </source>
</evidence>
<feature type="repeat" description="ANK" evidence="3">
    <location>
        <begin position="71"/>
        <end position="103"/>
    </location>
</feature>
<reference evidence="5" key="3">
    <citation type="submission" date="2015-06" db="UniProtKB">
        <authorList>
            <consortium name="EnsemblMetazoa"/>
        </authorList>
    </citation>
    <scope>IDENTIFICATION</scope>
</reference>
<dbReference type="SUPFAM" id="SSF48403">
    <property type="entry name" value="Ankyrin repeat"/>
    <property type="match status" value="1"/>
</dbReference>
<dbReference type="Proteomes" id="UP000014760">
    <property type="component" value="Unassembled WGS sequence"/>
</dbReference>
<dbReference type="PANTHER" id="PTHR24201:SF15">
    <property type="entry name" value="ANKYRIN REPEAT DOMAIN-CONTAINING PROTEIN 66"/>
    <property type="match status" value="1"/>
</dbReference>
<dbReference type="EMBL" id="AMQN01000023">
    <property type="status" value="NOT_ANNOTATED_CDS"/>
    <property type="molecule type" value="Genomic_DNA"/>
</dbReference>
<dbReference type="HOGENOM" id="CLU_000134_18_9_1"/>
<dbReference type="Pfam" id="PF12796">
    <property type="entry name" value="Ank_2"/>
    <property type="match status" value="1"/>
</dbReference>